<dbReference type="InterPro" id="IPR002110">
    <property type="entry name" value="Ankyrin_rpt"/>
</dbReference>
<feature type="repeat" description="ANK" evidence="9">
    <location>
        <begin position="610"/>
        <end position="642"/>
    </location>
</feature>
<keyword evidence="9" id="KW-0040">ANK repeat</keyword>
<feature type="domain" description="Death" evidence="12">
    <location>
        <begin position="1306"/>
        <end position="1377"/>
    </location>
</feature>
<dbReference type="Gene3D" id="1.25.40.20">
    <property type="entry name" value="Ankyrin repeat-containing domain"/>
    <property type="match status" value="2"/>
</dbReference>
<dbReference type="Gene3D" id="1.10.510.10">
    <property type="entry name" value="Transferase(Phosphotransferase) domain 1"/>
    <property type="match status" value="1"/>
</dbReference>
<evidence type="ECO:0000256" key="7">
    <source>
        <dbReference type="ARBA" id="ARBA00022840"/>
    </source>
</evidence>
<evidence type="ECO:0000256" key="10">
    <source>
        <dbReference type="PROSITE-ProRule" id="PRU10141"/>
    </source>
</evidence>
<dbReference type="InterPro" id="IPR008271">
    <property type="entry name" value="Ser/Thr_kinase_AS"/>
</dbReference>
<evidence type="ECO:0008006" key="16">
    <source>
        <dbReference type="Google" id="ProtNLM"/>
    </source>
</evidence>
<keyword evidence="4" id="KW-0677">Repeat</keyword>
<feature type="binding site" evidence="10">
    <location>
        <position position="53"/>
    </location>
    <ligand>
        <name>ATP</name>
        <dbReference type="ChEBI" id="CHEBI:30616"/>
    </ligand>
</feature>
<feature type="repeat" description="ANK" evidence="9">
    <location>
        <begin position="412"/>
        <end position="444"/>
    </location>
</feature>
<dbReference type="Pfam" id="PF12796">
    <property type="entry name" value="Ank_2"/>
    <property type="match status" value="3"/>
</dbReference>
<evidence type="ECO:0000256" key="4">
    <source>
        <dbReference type="ARBA" id="ARBA00022737"/>
    </source>
</evidence>
<dbReference type="PROSITE" id="PS50011">
    <property type="entry name" value="PROTEIN_KINASE_DOM"/>
    <property type="match status" value="1"/>
</dbReference>
<dbReference type="GO" id="GO:0035556">
    <property type="term" value="P:intracellular signal transduction"/>
    <property type="evidence" value="ECO:0007669"/>
    <property type="project" value="TreeGrafter"/>
</dbReference>
<evidence type="ECO:0000259" key="13">
    <source>
        <dbReference type="PROSITE" id="PS51424"/>
    </source>
</evidence>
<dbReference type="GO" id="GO:0005737">
    <property type="term" value="C:cytoplasm"/>
    <property type="evidence" value="ECO:0007669"/>
    <property type="project" value="UniProtKB-ARBA"/>
</dbReference>
<evidence type="ECO:0000256" key="3">
    <source>
        <dbReference type="ARBA" id="ARBA00022679"/>
    </source>
</evidence>
<dbReference type="SUPFAM" id="SSF48403">
    <property type="entry name" value="Ankyrin repeat"/>
    <property type="match status" value="1"/>
</dbReference>
<feature type="repeat" description="ANK" evidence="9">
    <location>
        <begin position="379"/>
        <end position="411"/>
    </location>
</feature>
<organism evidence="14 15">
    <name type="scientific">Caenorhabditis angaria</name>
    <dbReference type="NCBI Taxonomy" id="860376"/>
    <lineage>
        <taxon>Eukaryota</taxon>
        <taxon>Metazoa</taxon>
        <taxon>Ecdysozoa</taxon>
        <taxon>Nematoda</taxon>
        <taxon>Chromadorea</taxon>
        <taxon>Rhabditida</taxon>
        <taxon>Rhabditina</taxon>
        <taxon>Rhabditomorpha</taxon>
        <taxon>Rhabditoidea</taxon>
        <taxon>Rhabditidae</taxon>
        <taxon>Peloderinae</taxon>
        <taxon>Caenorhabditis</taxon>
    </lineage>
</organism>
<dbReference type="InterPro" id="IPR000488">
    <property type="entry name" value="Death_dom"/>
</dbReference>
<feature type="repeat" description="ANK" evidence="9">
    <location>
        <begin position="511"/>
        <end position="543"/>
    </location>
</feature>
<keyword evidence="3" id="KW-0808">Transferase</keyword>
<evidence type="ECO:0000259" key="11">
    <source>
        <dbReference type="PROSITE" id="PS50011"/>
    </source>
</evidence>
<evidence type="ECO:0000256" key="9">
    <source>
        <dbReference type="PROSITE-ProRule" id="PRU00023"/>
    </source>
</evidence>
<dbReference type="FunFam" id="3.30.200.20:FF:000866">
    <property type="entry name" value="Death-associated protein kinase dapk-1"/>
    <property type="match status" value="1"/>
</dbReference>
<name>A0A9P1MTR9_9PELO</name>
<dbReference type="GO" id="GO:0005634">
    <property type="term" value="C:nucleus"/>
    <property type="evidence" value="ECO:0007669"/>
    <property type="project" value="TreeGrafter"/>
</dbReference>
<dbReference type="PANTHER" id="PTHR24342:SF14">
    <property type="entry name" value="DEATH-ASSOCIATED PROTEIN KINASE DAPK-1"/>
    <property type="match status" value="1"/>
</dbReference>
<dbReference type="PROSITE" id="PS50297">
    <property type="entry name" value="ANK_REP_REGION"/>
    <property type="match status" value="4"/>
</dbReference>
<dbReference type="Gene3D" id="1.10.533.10">
    <property type="entry name" value="Death Domain, Fas"/>
    <property type="match status" value="1"/>
</dbReference>
<protein>
    <recommendedName>
        <fullName evidence="16">Non-specific serine/threonine protein kinase</fullName>
    </recommendedName>
</protein>
<feature type="domain" description="Roc" evidence="13">
    <location>
        <begin position="682"/>
        <end position="943"/>
    </location>
</feature>
<dbReference type="InterPro" id="IPR020859">
    <property type="entry name" value="ROC"/>
</dbReference>
<dbReference type="PANTHER" id="PTHR24342">
    <property type="entry name" value="SERINE/THREONINE-PROTEIN KINASE 17"/>
    <property type="match status" value="1"/>
</dbReference>
<evidence type="ECO:0000256" key="1">
    <source>
        <dbReference type="ARBA" id="ARBA00001946"/>
    </source>
</evidence>
<dbReference type="GO" id="GO:0045087">
    <property type="term" value="P:innate immune response"/>
    <property type="evidence" value="ECO:0007669"/>
    <property type="project" value="UniProtKB-ARBA"/>
</dbReference>
<dbReference type="PROSITE" id="PS00107">
    <property type="entry name" value="PROTEIN_KINASE_ATP"/>
    <property type="match status" value="1"/>
</dbReference>
<dbReference type="Proteomes" id="UP001152747">
    <property type="component" value="Unassembled WGS sequence"/>
</dbReference>
<feature type="repeat" description="ANK" evidence="9">
    <location>
        <begin position="544"/>
        <end position="576"/>
    </location>
</feature>
<reference evidence="14" key="1">
    <citation type="submission" date="2022-11" db="EMBL/GenBank/DDBJ databases">
        <authorList>
            <person name="Kikuchi T."/>
        </authorList>
    </citation>
    <scope>NUCLEOTIDE SEQUENCE</scope>
    <source>
        <strain evidence="14">PS1010</strain>
    </source>
</reference>
<dbReference type="GO" id="GO:0005525">
    <property type="term" value="F:GTP binding"/>
    <property type="evidence" value="ECO:0007669"/>
    <property type="project" value="UniProtKB-KW"/>
</dbReference>
<feature type="domain" description="Protein kinase" evidence="11">
    <location>
        <begin position="20"/>
        <end position="281"/>
    </location>
</feature>
<dbReference type="InterPro" id="IPR011029">
    <property type="entry name" value="DEATH-like_dom_sf"/>
</dbReference>
<evidence type="ECO:0000256" key="2">
    <source>
        <dbReference type="ARBA" id="ARBA00022527"/>
    </source>
</evidence>
<evidence type="ECO:0000259" key="12">
    <source>
        <dbReference type="PROSITE" id="PS50017"/>
    </source>
</evidence>
<dbReference type="PROSITE" id="PS51424">
    <property type="entry name" value="ROC"/>
    <property type="match status" value="1"/>
</dbReference>
<dbReference type="InterPro" id="IPR000719">
    <property type="entry name" value="Prot_kinase_dom"/>
</dbReference>
<keyword evidence="6" id="KW-0418">Kinase</keyword>
<feature type="repeat" description="ANK" evidence="9">
    <location>
        <begin position="577"/>
        <end position="609"/>
    </location>
</feature>
<dbReference type="GO" id="GO:0005524">
    <property type="term" value="F:ATP binding"/>
    <property type="evidence" value="ECO:0007669"/>
    <property type="project" value="UniProtKB-UniRule"/>
</dbReference>
<keyword evidence="7 10" id="KW-0067">ATP-binding</keyword>
<dbReference type="GO" id="GO:0043065">
    <property type="term" value="P:positive regulation of apoptotic process"/>
    <property type="evidence" value="ECO:0007669"/>
    <property type="project" value="TreeGrafter"/>
</dbReference>
<dbReference type="OrthoDB" id="504170at2759"/>
<comment type="cofactor">
    <cofactor evidence="1">
        <name>Mg(2+)</name>
        <dbReference type="ChEBI" id="CHEBI:18420"/>
    </cofactor>
</comment>
<keyword evidence="15" id="KW-1185">Reference proteome</keyword>
<dbReference type="SUPFAM" id="SSF56112">
    <property type="entry name" value="Protein kinase-like (PK-like)"/>
    <property type="match status" value="1"/>
</dbReference>
<dbReference type="Pfam" id="PF00023">
    <property type="entry name" value="Ank"/>
    <property type="match status" value="1"/>
</dbReference>
<dbReference type="CDD" id="cd08782">
    <property type="entry name" value="Death_DAPK1"/>
    <property type="match status" value="1"/>
</dbReference>
<sequence length="1413" mass="158193">MSDDVTNTVHFDDTPFEDVFEIEEELGSGQFAVVRRVREKSSGEKFAAKFIKKRRYATSRRGVTRQNIEREVRVLQKIRGNPNVVELHSVYETASDVIIVLELVSGGELFDHVCAKECLDEVEAAAFIKQILLAVKHLHSLHIVHLDIKPENVMLKKSGETQIKIIDFGLSREVAPGATVKDMVGTPEFVAPEVVNYEPLSSATDMWAVGVVTYILLSGGSPFLGDNRDQTFSNITRVRYHFGDRYFQNTSKQAKDFISRLFVRDVDQRATVEECLQHPWIRGPEGNAIDVRKASCITISHILSFKTRQRWKRILELVTVLMRASKHSREIEDGRFDEDDLLISSTIICAEEGNLRALHKLSALHRLFPNATKRKGYPIGNTAMHGSAKYGHAEIFNYLHMKGGNICARDDNGDTPMHIACRYSQHSVAAYLSNEKIDIDSINKRGETALHCAVESADTRVVKLLIALRPRLDIPNATGDTVIHLAADSINPRILPLLMCMNPPLHLRNIRDETPLHIACARGHIDCVQSLIEHNVPIDAIDQDGKTALIVSLENSNIEIASMLITNGCDINHADLQGNTALHISSRQGLLSAVQTLCHCAVKIDSINKSGMSPLHLAAHQGQVDIIRILCLARADVTKKTNEGLTPELIALAQEHTSAANLLAKVRMQEVRDEFVAQLYPLDTSLRRIKLKLFGHSMTGKTKLVQTLHSTRGISSFFESMSRRISDHYSPSNSMGKDDGVYSQNGSFLSESNNNSFDPVMTESSSTSTTSKYIPPHSLYTRGIDVQTVQINGCGEFSVWEFGGYDIMHTCYDHFVGNTDCVHLVLFRSDDPTEIQYKQILYWMNFLKGRVTPSEPIGNCGISSRRSKVLIVGTHATSSLFPNKNNDGEYISSDIEAMLSTVRLRFETHFDMDHKLILLDATNPSCIGMKLLKNEISKCRANILSKLLKPLAILDTVIGHLNIARKQHANFPVITWPHFMNLVRNEINPLTGDTHCRQIVQQLQLIGEVVYLRNEQTQLDYVVLNAEWLGTHIIGQLLSAEFLSKAKPNGMYSIPDLTSIFPEITEPGDLMHILDTLQLCAPLDLAESFEFPVCIQTPAPDSIWLADKSTYVYGGVRILPMRGMERSLLSTFPRIQVALRRSMNEFQDPMDAELLQWNECSKMSSGLKEALIRLVGDAVEIKVRGPQDRATSCFYFLEDLINLVEQTACEVAPGIALERHFISPKHLKEHRDNPALFLPEAMMEMQQKESLSVQGTQEEEELFTDVVCFGSRDVARLLTLGIDVGVAELQMTSRCELACLLDPPHHMGRDWSILAVKLQLTDQVPDVDSTGQSLSRTDQLLNEWAIHHPEQATVGNLCRILVELGRTDARDALYRTVPLYLFAPLDDQFIDTNDSGVVSSCHSSSEHHHHLLT</sequence>
<keyword evidence="2" id="KW-0723">Serine/threonine-protein kinase</keyword>
<dbReference type="InterPro" id="IPR011009">
    <property type="entry name" value="Kinase-like_dom_sf"/>
</dbReference>
<dbReference type="SMART" id="SM00005">
    <property type="entry name" value="DEATH"/>
    <property type="match status" value="1"/>
</dbReference>
<dbReference type="PROSITE" id="PS50088">
    <property type="entry name" value="ANK_REPEAT"/>
    <property type="match status" value="7"/>
</dbReference>
<dbReference type="FunFam" id="1.10.510.10:FF:000571">
    <property type="entry name" value="Maternal embryonic leucine zipper kinase"/>
    <property type="match status" value="1"/>
</dbReference>
<dbReference type="Gene3D" id="3.40.50.300">
    <property type="entry name" value="P-loop containing nucleotide triphosphate hydrolases"/>
    <property type="match status" value="1"/>
</dbReference>
<dbReference type="InterPro" id="IPR027417">
    <property type="entry name" value="P-loop_NTPase"/>
</dbReference>
<dbReference type="InterPro" id="IPR017441">
    <property type="entry name" value="Protein_kinase_ATP_BS"/>
</dbReference>
<accession>A0A9P1MTR9</accession>
<dbReference type="SUPFAM" id="SSF52540">
    <property type="entry name" value="P-loop containing nucleoside triphosphate hydrolases"/>
    <property type="match status" value="1"/>
</dbReference>
<dbReference type="PROSITE" id="PS00108">
    <property type="entry name" value="PROTEIN_KINASE_ST"/>
    <property type="match status" value="1"/>
</dbReference>
<evidence type="ECO:0000313" key="14">
    <source>
        <dbReference type="EMBL" id="CAI5438576.1"/>
    </source>
</evidence>
<keyword evidence="5 10" id="KW-0547">Nucleotide-binding</keyword>
<dbReference type="Pfam" id="PF00069">
    <property type="entry name" value="Pkinase"/>
    <property type="match status" value="1"/>
</dbReference>
<feature type="repeat" description="ANK" evidence="9">
    <location>
        <begin position="445"/>
        <end position="477"/>
    </location>
</feature>
<evidence type="ECO:0000256" key="6">
    <source>
        <dbReference type="ARBA" id="ARBA00022777"/>
    </source>
</evidence>
<gene>
    <name evidence="14" type="ORF">CAMP_LOCUS1213</name>
</gene>
<comment type="caution">
    <text evidence="14">The sequence shown here is derived from an EMBL/GenBank/DDBJ whole genome shotgun (WGS) entry which is preliminary data.</text>
</comment>
<dbReference type="SUPFAM" id="SSF47986">
    <property type="entry name" value="DEATH domain"/>
    <property type="match status" value="1"/>
</dbReference>
<dbReference type="EMBL" id="CANHGI010000001">
    <property type="protein sequence ID" value="CAI5438576.1"/>
    <property type="molecule type" value="Genomic_DNA"/>
</dbReference>
<dbReference type="InterPro" id="IPR036770">
    <property type="entry name" value="Ankyrin_rpt-contain_sf"/>
</dbReference>
<dbReference type="SMART" id="SM00248">
    <property type="entry name" value="ANK"/>
    <property type="match status" value="9"/>
</dbReference>
<evidence type="ECO:0000256" key="5">
    <source>
        <dbReference type="ARBA" id="ARBA00022741"/>
    </source>
</evidence>
<proteinExistence type="predicted"/>
<dbReference type="Pfam" id="PF00531">
    <property type="entry name" value="Death"/>
    <property type="match status" value="1"/>
</dbReference>
<evidence type="ECO:0000256" key="8">
    <source>
        <dbReference type="ARBA" id="ARBA00022842"/>
    </source>
</evidence>
<dbReference type="PROSITE" id="PS50017">
    <property type="entry name" value="DEATH_DOMAIN"/>
    <property type="match status" value="1"/>
</dbReference>
<evidence type="ECO:0000313" key="15">
    <source>
        <dbReference type="Proteomes" id="UP001152747"/>
    </source>
</evidence>
<keyword evidence="8" id="KW-0460">Magnesium</keyword>
<dbReference type="SMART" id="SM00220">
    <property type="entry name" value="S_TKc"/>
    <property type="match status" value="1"/>
</dbReference>
<dbReference type="GO" id="GO:0004674">
    <property type="term" value="F:protein serine/threonine kinase activity"/>
    <property type="evidence" value="ECO:0007669"/>
    <property type="project" value="UniProtKB-KW"/>
</dbReference>
<dbReference type="Gene3D" id="3.30.200.20">
    <property type="entry name" value="Phosphorylase Kinase, domain 1"/>
    <property type="match status" value="1"/>
</dbReference>